<protein>
    <recommendedName>
        <fullName evidence="3">DUF4367 domain-containing protein</fullName>
    </recommendedName>
</protein>
<keyword evidence="2" id="KW-1185">Reference proteome</keyword>
<gene>
    <name evidence="1" type="ORF">K040078D81_20620</name>
</gene>
<comment type="caution">
    <text evidence="1">The sequence shown here is derived from an EMBL/GenBank/DDBJ whole genome shotgun (WGS) entry which is preliminary data.</text>
</comment>
<sequence length="241" mass="28245">MKIRKGAILMLCSLCLTGCSGVRKLKINTEEITKDTIVSCNDQVIYEYDASYPDIASLVKDSDVIVYGKAEGIRYYIDWYGMCHTKADITVLRSFKGNYKEGKQIKIVKDQGYVSVKDYMDPLWSKEEKKSYRRIYEQYSDEELEHIYLQQTEKDDIMLETNQRSVYFLQKSADYNTDRTYTRINGPEGEYMEIEDDCFVRVNTLWDHHNRAEVQENTDLEEDVDDMFTLEEIASQIHAAE</sequence>
<dbReference type="Proteomes" id="UP001600943">
    <property type="component" value="Unassembled WGS sequence"/>
</dbReference>
<dbReference type="EMBL" id="BAABYW010000001">
    <property type="protein sequence ID" value="GAA6407945.1"/>
    <property type="molecule type" value="Genomic_DNA"/>
</dbReference>
<reference evidence="1 2" key="1">
    <citation type="submission" date="2024-04" db="EMBL/GenBank/DDBJ databases">
        <title>Defined microbial consortia suppress multidrug-resistant proinflammatory Enterobacteriaceae via ecological control.</title>
        <authorList>
            <person name="Furuichi M."/>
            <person name="Kawaguchi T."/>
            <person name="Pust M."/>
            <person name="Yasuma K."/>
            <person name="Plichta D."/>
            <person name="Hasegawa N."/>
            <person name="Ohya T."/>
            <person name="Bhattarai S."/>
            <person name="Sasajima S."/>
            <person name="Aoto Y."/>
            <person name="Tuganbaev T."/>
            <person name="Yaginuma M."/>
            <person name="Ueda M."/>
            <person name="Okahashi N."/>
            <person name="Amafuji K."/>
            <person name="Kiridooshi Y."/>
            <person name="Sugita K."/>
            <person name="Strazar M."/>
            <person name="Skelly A."/>
            <person name="Suda W."/>
            <person name="Hattori M."/>
            <person name="Nakamoto N."/>
            <person name="Caballero S."/>
            <person name="Norman J."/>
            <person name="Olle B."/>
            <person name="Tanoue T."/>
            <person name="Arita M."/>
            <person name="Bucci V."/>
            <person name="Atarashi K."/>
            <person name="Xavier R."/>
            <person name="Honda K."/>
        </authorList>
    </citation>
    <scope>NUCLEOTIDE SEQUENCE [LARGE SCALE GENOMIC DNA]</scope>
    <source>
        <strain evidence="2">k04-0078-D8-1</strain>
    </source>
</reference>
<accession>A0ABQ0B912</accession>
<evidence type="ECO:0000313" key="1">
    <source>
        <dbReference type="EMBL" id="GAA6407945.1"/>
    </source>
</evidence>
<dbReference type="RefSeq" id="WP_104805275.1">
    <property type="nucleotide sequence ID" value="NZ_BAABYW010000001.1"/>
</dbReference>
<evidence type="ECO:0008006" key="3">
    <source>
        <dbReference type="Google" id="ProtNLM"/>
    </source>
</evidence>
<organism evidence="1 2">
    <name type="scientific">Blautia hominis</name>
    <dbReference type="NCBI Taxonomy" id="2025493"/>
    <lineage>
        <taxon>Bacteria</taxon>
        <taxon>Bacillati</taxon>
        <taxon>Bacillota</taxon>
        <taxon>Clostridia</taxon>
        <taxon>Lachnospirales</taxon>
        <taxon>Lachnospiraceae</taxon>
        <taxon>Blautia</taxon>
    </lineage>
</organism>
<evidence type="ECO:0000313" key="2">
    <source>
        <dbReference type="Proteomes" id="UP001600943"/>
    </source>
</evidence>
<name>A0ABQ0B912_9FIRM</name>
<proteinExistence type="predicted"/>